<dbReference type="RefSeq" id="XP_022096941.1">
    <property type="nucleotide sequence ID" value="XM_022241249.1"/>
</dbReference>
<protein>
    <submittedName>
        <fullName evidence="4">Beta-lactamase domain-containing protein 2-like</fullName>
    </submittedName>
</protein>
<dbReference type="Proteomes" id="UP000694845">
    <property type="component" value="Unplaced"/>
</dbReference>
<dbReference type="PANTHER" id="PTHR43319">
    <property type="entry name" value="BETA-LACTAMASE-RELATED"/>
    <property type="match status" value="1"/>
</dbReference>
<gene>
    <name evidence="4" type="primary">LOC110982663</name>
</gene>
<evidence type="ECO:0000313" key="4">
    <source>
        <dbReference type="RefSeq" id="XP_022096941.1"/>
    </source>
</evidence>
<feature type="signal peptide" evidence="1">
    <location>
        <begin position="1"/>
        <end position="25"/>
    </location>
</feature>
<dbReference type="OrthoDB" id="5946976at2759"/>
<organism evidence="3 4">
    <name type="scientific">Acanthaster planci</name>
    <name type="common">Crown-of-thorns starfish</name>
    <dbReference type="NCBI Taxonomy" id="133434"/>
    <lineage>
        <taxon>Eukaryota</taxon>
        <taxon>Metazoa</taxon>
        <taxon>Echinodermata</taxon>
        <taxon>Eleutherozoa</taxon>
        <taxon>Asterozoa</taxon>
        <taxon>Asteroidea</taxon>
        <taxon>Valvatacea</taxon>
        <taxon>Valvatida</taxon>
        <taxon>Acanthasteridae</taxon>
        <taxon>Acanthaster</taxon>
    </lineage>
</organism>
<sequence length="433" mass="46912">MTVTKSAFLVCATAILTVYLPQLWTTTRPVITGGTVQPGFESVAKLFRENFENGVEYSTGGSAYSVYYKGSKVVDIWGGYADSETGRPWKEDTISIFFSTTKGIAAVCIAALVDRGLLDYDKTVASYWPEFAQNGKENVTVRELLNHQAGLSYTHDKLTYPLTADQDALGEVLARAPPAWEPGTAHGYHALSFGLYLSQLLRRADPKHRTIGQFFKEEIAQPFDVDFYIGLPLESYHRVARLKGDTSSVLVTLLKGLTSPSNRQLLWAMVTGKSDLPKILEASGDTADSSTFTSPEVLTLEQPSATGIGTARAVAKIYGILANGGQSVEGQRLVSGDIIEKFLSEAKRDGSIDRTIGLATVVNLGFFIDEYEGSSRFGHPGAGGMQGCADPQRKLGISYLSSYGSQFGLGDDPRFTSLQAATYACINKLEAQK</sequence>
<dbReference type="AlphaFoldDB" id="A0A8B7Z0J5"/>
<keyword evidence="3" id="KW-1185">Reference proteome</keyword>
<dbReference type="InterPro" id="IPR012338">
    <property type="entry name" value="Beta-lactam/transpept-like"/>
</dbReference>
<evidence type="ECO:0000313" key="3">
    <source>
        <dbReference type="Proteomes" id="UP000694845"/>
    </source>
</evidence>
<feature type="domain" description="Beta-lactamase-related" evidence="2">
    <location>
        <begin position="47"/>
        <end position="403"/>
    </location>
</feature>
<dbReference type="Gene3D" id="3.40.710.10">
    <property type="entry name" value="DD-peptidase/beta-lactamase superfamily"/>
    <property type="match status" value="1"/>
</dbReference>
<dbReference type="InterPro" id="IPR001466">
    <property type="entry name" value="Beta-lactam-related"/>
</dbReference>
<dbReference type="OMA" id="KEEDWPR"/>
<dbReference type="GeneID" id="110982663"/>
<evidence type="ECO:0000256" key="1">
    <source>
        <dbReference type="SAM" id="SignalP"/>
    </source>
</evidence>
<dbReference type="Pfam" id="PF00144">
    <property type="entry name" value="Beta-lactamase"/>
    <property type="match status" value="1"/>
</dbReference>
<name>A0A8B7Z0J5_ACAPL</name>
<accession>A0A8B7Z0J5</accession>
<dbReference type="InterPro" id="IPR052907">
    <property type="entry name" value="Beta-lactamase/esterase"/>
</dbReference>
<dbReference type="KEGG" id="aplc:110982663"/>
<dbReference type="SUPFAM" id="SSF56601">
    <property type="entry name" value="beta-lactamase/transpeptidase-like"/>
    <property type="match status" value="1"/>
</dbReference>
<reference evidence="4" key="1">
    <citation type="submission" date="2025-08" db="UniProtKB">
        <authorList>
            <consortium name="RefSeq"/>
        </authorList>
    </citation>
    <scope>IDENTIFICATION</scope>
</reference>
<dbReference type="PANTHER" id="PTHR43319:SF3">
    <property type="entry name" value="BETA-LACTAMASE-RELATED DOMAIN-CONTAINING PROTEIN"/>
    <property type="match status" value="1"/>
</dbReference>
<feature type="chain" id="PRO_5034263919" evidence="1">
    <location>
        <begin position="26"/>
        <end position="433"/>
    </location>
</feature>
<keyword evidence="1" id="KW-0732">Signal</keyword>
<proteinExistence type="predicted"/>
<evidence type="ECO:0000259" key="2">
    <source>
        <dbReference type="Pfam" id="PF00144"/>
    </source>
</evidence>